<keyword evidence="10" id="KW-0479">Metal-binding</keyword>
<accession>A0A9E6XZ30</accession>
<evidence type="ECO:0000256" key="5">
    <source>
        <dbReference type="ARBA" id="ARBA00023136"/>
    </source>
</evidence>
<keyword evidence="5 10" id="KW-0472">Membrane</keyword>
<evidence type="ECO:0000256" key="2">
    <source>
        <dbReference type="ARBA" id="ARBA00022475"/>
    </source>
</evidence>
<comment type="subcellular location">
    <subcellularLocation>
        <location evidence="1 10">Cell membrane</location>
        <topology evidence="1 10">Multi-pass membrane protein</topology>
    </subcellularLocation>
</comment>
<keyword evidence="6 10" id="KW-0407">Ion channel</keyword>
<evidence type="ECO:0000256" key="6">
    <source>
        <dbReference type="ARBA" id="ARBA00023303"/>
    </source>
</evidence>
<feature type="binding site" evidence="10">
    <location>
        <position position="86"/>
    </location>
    <ligand>
        <name>Na(+)</name>
        <dbReference type="ChEBI" id="CHEBI:29101"/>
        <note>structural</note>
    </ligand>
</feature>
<dbReference type="PANTHER" id="PTHR28259:SF1">
    <property type="entry name" value="FLUORIDE EXPORT PROTEIN 1-RELATED"/>
    <property type="match status" value="1"/>
</dbReference>
<keyword evidence="10" id="KW-0406">Ion transport</keyword>
<dbReference type="HAMAP" id="MF_00454">
    <property type="entry name" value="FluC"/>
    <property type="match status" value="1"/>
</dbReference>
<dbReference type="GO" id="GO:0005886">
    <property type="term" value="C:plasma membrane"/>
    <property type="evidence" value="ECO:0007669"/>
    <property type="project" value="UniProtKB-SubCell"/>
</dbReference>
<comment type="function">
    <text evidence="9 10">Fluoride-specific ion channel. Important for reducing fluoride concentration in the cell, thus reducing its toxicity.</text>
</comment>
<evidence type="ECO:0000256" key="7">
    <source>
        <dbReference type="ARBA" id="ARBA00035120"/>
    </source>
</evidence>
<dbReference type="AlphaFoldDB" id="A0A9E6XZ30"/>
<dbReference type="InterPro" id="IPR003691">
    <property type="entry name" value="FluC"/>
</dbReference>
<dbReference type="Proteomes" id="UP001162834">
    <property type="component" value="Chromosome"/>
</dbReference>
<evidence type="ECO:0000256" key="8">
    <source>
        <dbReference type="ARBA" id="ARBA00035585"/>
    </source>
</evidence>
<dbReference type="EMBL" id="CP087164">
    <property type="protein sequence ID" value="UGS37039.1"/>
    <property type="molecule type" value="Genomic_DNA"/>
</dbReference>
<evidence type="ECO:0000313" key="12">
    <source>
        <dbReference type="Proteomes" id="UP001162834"/>
    </source>
</evidence>
<dbReference type="GO" id="GO:0062054">
    <property type="term" value="F:fluoride channel activity"/>
    <property type="evidence" value="ECO:0007669"/>
    <property type="project" value="UniProtKB-UniRule"/>
</dbReference>
<keyword evidence="4 10" id="KW-1133">Transmembrane helix</keyword>
<feature type="transmembrane region" description="Helical" evidence="10">
    <location>
        <begin position="43"/>
        <end position="64"/>
    </location>
</feature>
<dbReference type="GO" id="GO:0046872">
    <property type="term" value="F:metal ion binding"/>
    <property type="evidence" value="ECO:0007669"/>
    <property type="project" value="UniProtKB-KW"/>
</dbReference>
<dbReference type="PANTHER" id="PTHR28259">
    <property type="entry name" value="FLUORIDE EXPORT PROTEIN 1-RELATED"/>
    <property type="match status" value="1"/>
</dbReference>
<evidence type="ECO:0000256" key="4">
    <source>
        <dbReference type="ARBA" id="ARBA00022989"/>
    </source>
</evidence>
<dbReference type="SUPFAM" id="SSF103473">
    <property type="entry name" value="MFS general substrate transporter"/>
    <property type="match status" value="1"/>
</dbReference>
<feature type="transmembrane region" description="Helical" evidence="10">
    <location>
        <begin position="108"/>
        <end position="129"/>
    </location>
</feature>
<reference evidence="11" key="1">
    <citation type="journal article" date="2022" name="Int. J. Syst. Evol. Microbiol.">
        <title>Pseudomonas aegrilactucae sp. nov. and Pseudomonas morbosilactucae sp. nov., pathogens causing bacterial rot of lettuce in Japan.</title>
        <authorList>
            <person name="Sawada H."/>
            <person name="Fujikawa T."/>
            <person name="Satou M."/>
        </authorList>
    </citation>
    <scope>NUCLEOTIDE SEQUENCE</scope>
    <source>
        <strain evidence="11">0166_1</strain>
    </source>
</reference>
<name>A0A9E6XZ30_9ACTN</name>
<protein>
    <recommendedName>
        <fullName evidence="10">Fluoride-specific ion channel FluC</fullName>
    </recommendedName>
</protein>
<keyword evidence="12" id="KW-1185">Reference proteome</keyword>
<evidence type="ECO:0000256" key="10">
    <source>
        <dbReference type="HAMAP-Rule" id="MF_00454"/>
    </source>
</evidence>
<keyword evidence="10" id="KW-0813">Transport</keyword>
<evidence type="ECO:0000313" key="11">
    <source>
        <dbReference type="EMBL" id="UGS37039.1"/>
    </source>
</evidence>
<dbReference type="RefSeq" id="WP_259311102.1">
    <property type="nucleotide sequence ID" value="NZ_CP087164.1"/>
</dbReference>
<comment type="activity regulation">
    <text evidence="10">Na(+) is not transported, but it plays an essential structural role and its presence is essential for fluoride channel function.</text>
</comment>
<dbReference type="InterPro" id="IPR036259">
    <property type="entry name" value="MFS_trans_sf"/>
</dbReference>
<evidence type="ECO:0000256" key="3">
    <source>
        <dbReference type="ARBA" id="ARBA00022692"/>
    </source>
</evidence>
<dbReference type="GO" id="GO:0140114">
    <property type="term" value="P:cellular detoxification of fluoride"/>
    <property type="evidence" value="ECO:0007669"/>
    <property type="project" value="UniProtKB-UniRule"/>
</dbReference>
<keyword evidence="2 10" id="KW-1003">Cell membrane</keyword>
<comment type="similarity">
    <text evidence="7 10">Belongs to the fluoride channel Fluc/FEX (TC 1.A.43) family.</text>
</comment>
<organism evidence="11 12">
    <name type="scientific">Capillimicrobium parvum</name>
    <dbReference type="NCBI Taxonomy" id="2884022"/>
    <lineage>
        <taxon>Bacteria</taxon>
        <taxon>Bacillati</taxon>
        <taxon>Actinomycetota</taxon>
        <taxon>Thermoleophilia</taxon>
        <taxon>Solirubrobacterales</taxon>
        <taxon>Capillimicrobiaceae</taxon>
        <taxon>Capillimicrobium</taxon>
    </lineage>
</organism>
<feature type="transmembrane region" description="Helical" evidence="10">
    <location>
        <begin position="76"/>
        <end position="96"/>
    </location>
</feature>
<gene>
    <name evidence="11" type="primary">crcB_2</name>
    <name evidence="10" type="synonym">crcB</name>
    <name evidence="10" type="synonym">fluC</name>
    <name evidence="11" type="ORF">DSM104329_03451</name>
</gene>
<keyword evidence="3 10" id="KW-0812">Transmembrane</keyword>
<dbReference type="Pfam" id="PF02537">
    <property type="entry name" value="CRCB"/>
    <property type="match status" value="1"/>
</dbReference>
<keyword evidence="10" id="KW-0915">Sodium</keyword>
<comment type="catalytic activity">
    <reaction evidence="8">
        <text>fluoride(in) = fluoride(out)</text>
        <dbReference type="Rhea" id="RHEA:76159"/>
        <dbReference type="ChEBI" id="CHEBI:17051"/>
    </reaction>
    <physiologicalReaction direction="left-to-right" evidence="8">
        <dbReference type="Rhea" id="RHEA:76160"/>
    </physiologicalReaction>
</comment>
<evidence type="ECO:0000256" key="9">
    <source>
        <dbReference type="ARBA" id="ARBA00049940"/>
    </source>
</evidence>
<proteinExistence type="inferred from homology"/>
<sequence>MPAGRLSISQVRLAAIVAGGAAGALARAGLAEALPHAAGGWPWATFIANLAGALFLGWLLTRLAERVAPTTHWRPLLGTGLAGALTTFSTFQVEIFTLMHDGHGGLGIAYALTSVAAGMALAVAGVVAARWGRRW</sequence>
<evidence type="ECO:0000256" key="1">
    <source>
        <dbReference type="ARBA" id="ARBA00004651"/>
    </source>
</evidence>
<feature type="binding site" evidence="10">
    <location>
        <position position="83"/>
    </location>
    <ligand>
        <name>Na(+)</name>
        <dbReference type="ChEBI" id="CHEBI:29101"/>
        <note>structural</note>
    </ligand>
</feature>
<dbReference type="KEGG" id="sbae:DSM104329_03451"/>